<dbReference type="AlphaFoldDB" id="A0AAC8QHG7"/>
<dbReference type="EMBL" id="QUMU01000007">
    <property type="protein sequence ID" value="REG29526.1"/>
    <property type="molecule type" value="Genomic_DNA"/>
</dbReference>
<dbReference type="Proteomes" id="UP000256345">
    <property type="component" value="Unassembled WGS sequence"/>
</dbReference>
<evidence type="ECO:0000313" key="2">
    <source>
        <dbReference type="EMBL" id="REG29526.1"/>
    </source>
</evidence>
<keyword evidence="4" id="KW-1185">Reference proteome</keyword>
<name>A0AAC8QHG7_9BACT</name>
<gene>
    <name evidence="1" type="ORF">AA314_09399</name>
    <name evidence="2" type="ORF">ATI61_107222</name>
</gene>
<dbReference type="EMBL" id="CP011509">
    <property type="protein sequence ID" value="AKJ07773.1"/>
    <property type="molecule type" value="Genomic_DNA"/>
</dbReference>
<dbReference type="KEGG" id="age:AA314_09399"/>
<dbReference type="RefSeq" id="WP_047860714.1">
    <property type="nucleotide sequence ID" value="NZ_CP011509.1"/>
</dbReference>
<evidence type="ECO:0000313" key="3">
    <source>
        <dbReference type="Proteomes" id="UP000035579"/>
    </source>
</evidence>
<dbReference type="Proteomes" id="UP000035579">
    <property type="component" value="Chromosome"/>
</dbReference>
<accession>A0AAC8QHG7</accession>
<reference evidence="2 4" key="2">
    <citation type="submission" date="2018-08" db="EMBL/GenBank/DDBJ databases">
        <title>Genomic Encyclopedia of Archaeal and Bacterial Type Strains, Phase II (KMG-II): from individual species to whole genera.</title>
        <authorList>
            <person name="Goeker M."/>
        </authorList>
    </citation>
    <scope>NUCLEOTIDE SEQUENCE [LARGE SCALE GENOMIC DNA]</scope>
    <source>
        <strain evidence="2 4">DSM 2261</strain>
    </source>
</reference>
<reference evidence="1 3" key="1">
    <citation type="submission" date="2015-05" db="EMBL/GenBank/DDBJ databases">
        <title>Genome assembly of Archangium gephyra DSM 2261.</title>
        <authorList>
            <person name="Sharma G."/>
            <person name="Subramanian S."/>
        </authorList>
    </citation>
    <scope>NUCLEOTIDE SEQUENCE [LARGE SCALE GENOMIC DNA]</scope>
    <source>
        <strain evidence="1 3">DSM 2261</strain>
    </source>
</reference>
<proteinExistence type="predicted"/>
<protein>
    <submittedName>
        <fullName evidence="1">Uncharacterized protein</fullName>
    </submittedName>
</protein>
<sequence length="332" mass="37653">MSVDYEPISDWSPAGRSALVARRGAELRLLLDTAFTEFCDQQDLAAFGFHGDDPIAEAVEWCITGFVERDLDPLKLHAGSRSFRLFTEVAFWLSQKVGARALERLLRVRRDPANPEDLPGAEDVWDPPEAPASLRLKDLQERLARTLRELRHRTCADLVGYWLRGTQRLRARLFGWNEEAQVQHPATSKTRTSAHVHDARFRFQCLHQGLLQDAETHPELAATREMLFRPCANEVPYRRPARQVAQALPSGVAKGPREARRLCREGSALLVRALLTRFASIPEEGEERAEWMFGRQALAPMTLNALELEDREELRIQLQALPPPEALLQEAS</sequence>
<evidence type="ECO:0000313" key="4">
    <source>
        <dbReference type="Proteomes" id="UP000256345"/>
    </source>
</evidence>
<evidence type="ECO:0000313" key="1">
    <source>
        <dbReference type="EMBL" id="AKJ07773.1"/>
    </source>
</evidence>
<organism evidence="1 3">
    <name type="scientific">Archangium gephyra</name>
    <dbReference type="NCBI Taxonomy" id="48"/>
    <lineage>
        <taxon>Bacteria</taxon>
        <taxon>Pseudomonadati</taxon>
        <taxon>Myxococcota</taxon>
        <taxon>Myxococcia</taxon>
        <taxon>Myxococcales</taxon>
        <taxon>Cystobacterineae</taxon>
        <taxon>Archangiaceae</taxon>
        <taxon>Archangium</taxon>
    </lineage>
</organism>